<sequence length="278" mass="30453">MKKIVSVLLVLTCITAVHAQMNMSCCLPSATEKYALNASDKDFVAAHLSPLPYTYAGAGSDITYKATDGTDAHAWMIKADKQTDYYMFVIHEWWGLNDYIKKEAEKFANDLGVNVIALDLYDKQVAANPQDAAKIMQTVKTARAMAIIKGAYEYAGANAKVFTIGWCFGGGWSLQTAIEGGKQAVGCIMYYGQPEEDAARLKTINCDVIGFFGNKDTHPSPAMVDKFEQTAKAAGVKLMVNRYDATHAFANPSNPNFDKDATADAYAKVKEFVMARMK</sequence>
<dbReference type="AlphaFoldDB" id="A0A931E2R1"/>
<dbReference type="PANTHER" id="PTHR46623">
    <property type="entry name" value="CARBOXYMETHYLENEBUTENOLIDASE-RELATED"/>
    <property type="match status" value="1"/>
</dbReference>
<name>A0A931E2R1_9BACT</name>
<evidence type="ECO:0000256" key="1">
    <source>
        <dbReference type="SAM" id="SignalP"/>
    </source>
</evidence>
<comment type="caution">
    <text evidence="3">The sequence shown here is derived from an EMBL/GenBank/DDBJ whole genome shotgun (WGS) entry which is preliminary data.</text>
</comment>
<evidence type="ECO:0000259" key="2">
    <source>
        <dbReference type="Pfam" id="PF01738"/>
    </source>
</evidence>
<dbReference type="InterPro" id="IPR029058">
    <property type="entry name" value="AB_hydrolase_fold"/>
</dbReference>
<feature type="domain" description="Dienelactone hydrolase" evidence="2">
    <location>
        <begin position="87"/>
        <end position="273"/>
    </location>
</feature>
<dbReference type="InterPro" id="IPR051049">
    <property type="entry name" value="Dienelactone_hydrolase-like"/>
</dbReference>
<dbReference type="Proteomes" id="UP000628448">
    <property type="component" value="Unassembled WGS sequence"/>
</dbReference>
<keyword evidence="4" id="KW-1185">Reference proteome</keyword>
<dbReference type="GO" id="GO:0016787">
    <property type="term" value="F:hydrolase activity"/>
    <property type="evidence" value="ECO:0007669"/>
    <property type="project" value="UniProtKB-KW"/>
</dbReference>
<dbReference type="Pfam" id="PF01738">
    <property type="entry name" value="DLH"/>
    <property type="match status" value="1"/>
</dbReference>
<evidence type="ECO:0000313" key="4">
    <source>
        <dbReference type="Proteomes" id="UP000628448"/>
    </source>
</evidence>
<dbReference type="InterPro" id="IPR002925">
    <property type="entry name" value="Dienelactn_hydro"/>
</dbReference>
<dbReference type="Gene3D" id="3.40.50.1820">
    <property type="entry name" value="alpha/beta hydrolase"/>
    <property type="match status" value="1"/>
</dbReference>
<dbReference type="RefSeq" id="WP_196990015.1">
    <property type="nucleotide sequence ID" value="NZ_JADWYR010000001.1"/>
</dbReference>
<protein>
    <submittedName>
        <fullName evidence="3">Dienelactone hydrolase family protein</fullName>
    </submittedName>
</protein>
<reference evidence="3" key="1">
    <citation type="submission" date="2020-11" db="EMBL/GenBank/DDBJ databases">
        <title>Bacterial whole genome sequence for Panacibacter sp. DH6.</title>
        <authorList>
            <person name="Le V."/>
            <person name="Ko S."/>
            <person name="Ahn C.-Y."/>
            <person name="Oh H.-M."/>
        </authorList>
    </citation>
    <scope>NUCLEOTIDE SEQUENCE</scope>
    <source>
        <strain evidence="3">DH6</strain>
    </source>
</reference>
<feature type="chain" id="PRO_5037496972" evidence="1">
    <location>
        <begin position="20"/>
        <end position="278"/>
    </location>
</feature>
<dbReference type="PANTHER" id="PTHR46623:SF6">
    <property type="entry name" value="ALPHA_BETA-HYDROLASES SUPERFAMILY PROTEIN"/>
    <property type="match status" value="1"/>
</dbReference>
<feature type="signal peptide" evidence="1">
    <location>
        <begin position="1"/>
        <end position="19"/>
    </location>
</feature>
<evidence type="ECO:0000313" key="3">
    <source>
        <dbReference type="EMBL" id="MBG9375993.1"/>
    </source>
</evidence>
<gene>
    <name evidence="3" type="ORF">I5907_07090</name>
</gene>
<accession>A0A931E2R1</accession>
<keyword evidence="1" id="KW-0732">Signal</keyword>
<dbReference type="EMBL" id="JADWYR010000001">
    <property type="protein sequence ID" value="MBG9375993.1"/>
    <property type="molecule type" value="Genomic_DNA"/>
</dbReference>
<proteinExistence type="predicted"/>
<organism evidence="3 4">
    <name type="scientific">Panacibacter microcysteis</name>
    <dbReference type="NCBI Taxonomy" id="2793269"/>
    <lineage>
        <taxon>Bacteria</taxon>
        <taxon>Pseudomonadati</taxon>
        <taxon>Bacteroidota</taxon>
        <taxon>Chitinophagia</taxon>
        <taxon>Chitinophagales</taxon>
        <taxon>Chitinophagaceae</taxon>
        <taxon>Panacibacter</taxon>
    </lineage>
</organism>
<keyword evidence="3" id="KW-0378">Hydrolase</keyword>
<dbReference type="SUPFAM" id="SSF53474">
    <property type="entry name" value="alpha/beta-Hydrolases"/>
    <property type="match status" value="1"/>
</dbReference>